<dbReference type="GO" id="GO:0005829">
    <property type="term" value="C:cytosol"/>
    <property type="evidence" value="ECO:0007669"/>
    <property type="project" value="TreeGrafter"/>
</dbReference>
<sequence length="224" mass="25805">MRLLVIEDQDELGDSIKAGLGDACYVVDLARDGETGSYWARTHDYDLIILDYHLPGKNGSIICREVRERNKRVPILILSVVTDIQTKVELLNTGADDYLTKPFSFAELQARIRAMLRRRPMITDDLYCVGDLSLDTQRQSVRRGKREITLNRKEYMLLEYLVRRRGEVVSRAALLEHVWDRDADPFSNTIETHVLRLRKKIEGHGKQKLIHTVPGRGYKLDSKA</sequence>
<dbReference type="GO" id="GO:0006355">
    <property type="term" value="P:regulation of DNA-templated transcription"/>
    <property type="evidence" value="ECO:0007669"/>
    <property type="project" value="InterPro"/>
</dbReference>
<feature type="domain" description="Response regulatory" evidence="8">
    <location>
        <begin position="2"/>
        <end position="116"/>
    </location>
</feature>
<dbReference type="GO" id="GO:0032993">
    <property type="term" value="C:protein-DNA complex"/>
    <property type="evidence" value="ECO:0007669"/>
    <property type="project" value="TreeGrafter"/>
</dbReference>
<dbReference type="SUPFAM" id="SSF46894">
    <property type="entry name" value="C-terminal effector domain of the bipartite response regulators"/>
    <property type="match status" value="1"/>
</dbReference>
<keyword evidence="2" id="KW-0902">Two-component regulatory system</keyword>
<evidence type="ECO:0000256" key="7">
    <source>
        <dbReference type="PROSITE-ProRule" id="PRU01091"/>
    </source>
</evidence>
<feature type="DNA-binding region" description="OmpR/PhoB-type" evidence="7">
    <location>
        <begin position="124"/>
        <end position="222"/>
    </location>
</feature>
<reference evidence="10 11" key="1">
    <citation type="journal article" date="2015" name="Nature">
        <title>rRNA introns, odd ribosomes, and small enigmatic genomes across a large radiation of phyla.</title>
        <authorList>
            <person name="Brown C.T."/>
            <person name="Hug L.A."/>
            <person name="Thomas B.C."/>
            <person name="Sharon I."/>
            <person name="Castelle C.J."/>
            <person name="Singh A."/>
            <person name="Wilkins M.J."/>
            <person name="Williams K.H."/>
            <person name="Banfield J.F."/>
        </authorList>
    </citation>
    <scope>NUCLEOTIDE SEQUENCE [LARGE SCALE GENOMIC DNA]</scope>
</reference>
<comment type="caution">
    <text evidence="10">The sequence shown here is derived from an EMBL/GenBank/DDBJ whole genome shotgun (WGS) entry which is preliminary data.</text>
</comment>
<keyword evidence="4 7" id="KW-0238">DNA-binding</keyword>
<dbReference type="InterPro" id="IPR011006">
    <property type="entry name" value="CheY-like_superfamily"/>
</dbReference>
<dbReference type="AlphaFoldDB" id="A0A0G1YIQ4"/>
<evidence type="ECO:0000259" key="8">
    <source>
        <dbReference type="PROSITE" id="PS50110"/>
    </source>
</evidence>
<dbReference type="PANTHER" id="PTHR48111:SF1">
    <property type="entry name" value="TWO-COMPONENT RESPONSE REGULATOR ORR33"/>
    <property type="match status" value="1"/>
</dbReference>
<keyword evidence="1 6" id="KW-0597">Phosphoprotein</keyword>
<organism evidence="10 11">
    <name type="scientific">Candidatus Magasanikbacteria bacterium GW2011_GWA2_56_11</name>
    <dbReference type="NCBI Taxonomy" id="1619044"/>
    <lineage>
        <taxon>Bacteria</taxon>
        <taxon>Candidatus Magasanikiibacteriota</taxon>
    </lineage>
</organism>
<dbReference type="Proteomes" id="UP000033870">
    <property type="component" value="Unassembled WGS sequence"/>
</dbReference>
<dbReference type="InterPro" id="IPR001867">
    <property type="entry name" value="OmpR/PhoB-type_DNA-bd"/>
</dbReference>
<dbReference type="InterPro" id="IPR039420">
    <property type="entry name" value="WalR-like"/>
</dbReference>
<evidence type="ECO:0000256" key="5">
    <source>
        <dbReference type="ARBA" id="ARBA00023163"/>
    </source>
</evidence>
<dbReference type="EMBL" id="LCRX01000001">
    <property type="protein sequence ID" value="KKW43080.1"/>
    <property type="molecule type" value="Genomic_DNA"/>
</dbReference>
<dbReference type="PANTHER" id="PTHR48111">
    <property type="entry name" value="REGULATOR OF RPOS"/>
    <property type="match status" value="1"/>
</dbReference>
<dbReference type="GO" id="GO:0000976">
    <property type="term" value="F:transcription cis-regulatory region binding"/>
    <property type="evidence" value="ECO:0007669"/>
    <property type="project" value="TreeGrafter"/>
</dbReference>
<evidence type="ECO:0000313" key="11">
    <source>
        <dbReference type="Proteomes" id="UP000033870"/>
    </source>
</evidence>
<gene>
    <name evidence="10" type="ORF">UY92_C0001G0094</name>
</gene>
<evidence type="ECO:0000313" key="10">
    <source>
        <dbReference type="EMBL" id="KKW43080.1"/>
    </source>
</evidence>
<feature type="modified residue" description="4-aspartylphosphate" evidence="6">
    <location>
        <position position="51"/>
    </location>
</feature>
<dbReference type="SMART" id="SM00862">
    <property type="entry name" value="Trans_reg_C"/>
    <property type="match status" value="1"/>
</dbReference>
<feature type="domain" description="OmpR/PhoB-type" evidence="9">
    <location>
        <begin position="124"/>
        <end position="222"/>
    </location>
</feature>
<dbReference type="Gene3D" id="6.10.250.690">
    <property type="match status" value="1"/>
</dbReference>
<evidence type="ECO:0000256" key="2">
    <source>
        <dbReference type="ARBA" id="ARBA00023012"/>
    </source>
</evidence>
<dbReference type="Pfam" id="PF00072">
    <property type="entry name" value="Response_reg"/>
    <property type="match status" value="1"/>
</dbReference>
<dbReference type="CDD" id="cd00383">
    <property type="entry name" value="trans_reg_C"/>
    <property type="match status" value="1"/>
</dbReference>
<dbReference type="SUPFAM" id="SSF52172">
    <property type="entry name" value="CheY-like"/>
    <property type="match status" value="1"/>
</dbReference>
<proteinExistence type="predicted"/>
<name>A0A0G1YIQ4_9BACT</name>
<protein>
    <submittedName>
        <fullName evidence="10">Two component transcriptional regulator, winged helix family</fullName>
    </submittedName>
</protein>
<dbReference type="FunFam" id="1.10.10.10:FF:000005">
    <property type="entry name" value="Two-component system response regulator"/>
    <property type="match status" value="1"/>
</dbReference>
<keyword evidence="5" id="KW-0804">Transcription</keyword>
<evidence type="ECO:0000256" key="1">
    <source>
        <dbReference type="ARBA" id="ARBA00022553"/>
    </source>
</evidence>
<evidence type="ECO:0000259" key="9">
    <source>
        <dbReference type="PROSITE" id="PS51755"/>
    </source>
</evidence>
<dbReference type="Gene3D" id="1.10.10.10">
    <property type="entry name" value="Winged helix-like DNA-binding domain superfamily/Winged helix DNA-binding domain"/>
    <property type="match status" value="1"/>
</dbReference>
<dbReference type="InterPro" id="IPR001789">
    <property type="entry name" value="Sig_transdc_resp-reg_receiver"/>
</dbReference>
<dbReference type="InterPro" id="IPR016032">
    <property type="entry name" value="Sig_transdc_resp-reg_C-effctor"/>
</dbReference>
<dbReference type="STRING" id="1619044.UY92_C0001G0094"/>
<dbReference type="PROSITE" id="PS50110">
    <property type="entry name" value="RESPONSE_REGULATORY"/>
    <property type="match status" value="1"/>
</dbReference>
<keyword evidence="3" id="KW-0805">Transcription regulation</keyword>
<dbReference type="GO" id="GO:0000156">
    <property type="term" value="F:phosphorelay response regulator activity"/>
    <property type="evidence" value="ECO:0007669"/>
    <property type="project" value="TreeGrafter"/>
</dbReference>
<dbReference type="InterPro" id="IPR036388">
    <property type="entry name" value="WH-like_DNA-bd_sf"/>
</dbReference>
<evidence type="ECO:0000256" key="3">
    <source>
        <dbReference type="ARBA" id="ARBA00023015"/>
    </source>
</evidence>
<evidence type="ECO:0000256" key="6">
    <source>
        <dbReference type="PROSITE-ProRule" id="PRU00169"/>
    </source>
</evidence>
<dbReference type="PROSITE" id="PS51755">
    <property type="entry name" value="OMPR_PHOB"/>
    <property type="match status" value="1"/>
</dbReference>
<dbReference type="SMART" id="SM00448">
    <property type="entry name" value="REC"/>
    <property type="match status" value="1"/>
</dbReference>
<dbReference type="Gene3D" id="3.40.50.2300">
    <property type="match status" value="1"/>
</dbReference>
<dbReference type="Pfam" id="PF00486">
    <property type="entry name" value="Trans_reg_C"/>
    <property type="match status" value="1"/>
</dbReference>
<evidence type="ECO:0000256" key="4">
    <source>
        <dbReference type="ARBA" id="ARBA00023125"/>
    </source>
</evidence>
<accession>A0A0G1YIQ4</accession>